<evidence type="ECO:0000313" key="3">
    <source>
        <dbReference type="Proteomes" id="UP000681720"/>
    </source>
</evidence>
<feature type="non-terminal residue" evidence="2">
    <location>
        <position position="1"/>
    </location>
</feature>
<gene>
    <name evidence="2" type="ORF">GIL414_LOCUS75127</name>
</gene>
<dbReference type="EMBL" id="CAJOBJ010342401">
    <property type="protein sequence ID" value="CAF5196626.1"/>
    <property type="molecule type" value="Genomic_DNA"/>
</dbReference>
<proteinExistence type="predicted"/>
<feature type="region of interest" description="Disordered" evidence="1">
    <location>
        <begin position="15"/>
        <end position="36"/>
    </location>
</feature>
<organism evidence="2 3">
    <name type="scientific">Rotaria magnacalcarata</name>
    <dbReference type="NCBI Taxonomy" id="392030"/>
    <lineage>
        <taxon>Eukaryota</taxon>
        <taxon>Metazoa</taxon>
        <taxon>Spiralia</taxon>
        <taxon>Gnathifera</taxon>
        <taxon>Rotifera</taxon>
        <taxon>Eurotatoria</taxon>
        <taxon>Bdelloidea</taxon>
        <taxon>Philodinida</taxon>
        <taxon>Philodinidae</taxon>
        <taxon>Rotaria</taxon>
    </lineage>
</organism>
<comment type="caution">
    <text evidence="2">The sequence shown here is derived from an EMBL/GenBank/DDBJ whole genome shotgun (WGS) entry which is preliminary data.</text>
</comment>
<dbReference type="AlphaFoldDB" id="A0A8S3ID32"/>
<evidence type="ECO:0000256" key="1">
    <source>
        <dbReference type="SAM" id="MobiDB-lite"/>
    </source>
</evidence>
<reference evidence="2" key="1">
    <citation type="submission" date="2021-02" db="EMBL/GenBank/DDBJ databases">
        <authorList>
            <person name="Nowell W R."/>
        </authorList>
    </citation>
    <scope>NUCLEOTIDE SEQUENCE</scope>
</reference>
<accession>A0A8S3ID32</accession>
<evidence type="ECO:0000313" key="2">
    <source>
        <dbReference type="EMBL" id="CAF5196626.1"/>
    </source>
</evidence>
<sequence length="36" mass="4103">MFSNDVQIAYQASGELLDPDHYTRAKNNPHIPPQAY</sequence>
<protein>
    <submittedName>
        <fullName evidence="2">Uncharacterized protein</fullName>
    </submittedName>
</protein>
<name>A0A8S3ID32_9BILA</name>
<dbReference type="Proteomes" id="UP000681720">
    <property type="component" value="Unassembled WGS sequence"/>
</dbReference>